<feature type="transmembrane region" description="Helical" evidence="6">
    <location>
        <begin position="229"/>
        <end position="252"/>
    </location>
</feature>
<keyword evidence="4 6" id="KW-1133">Transmembrane helix</keyword>
<evidence type="ECO:0000256" key="4">
    <source>
        <dbReference type="ARBA" id="ARBA00022989"/>
    </source>
</evidence>
<dbReference type="GO" id="GO:0016020">
    <property type="term" value="C:membrane"/>
    <property type="evidence" value="ECO:0007669"/>
    <property type="project" value="UniProtKB-SubCell"/>
</dbReference>
<feature type="transmembrane region" description="Helical" evidence="6">
    <location>
        <begin position="310"/>
        <end position="327"/>
    </location>
</feature>
<evidence type="ECO:0000256" key="6">
    <source>
        <dbReference type="SAM" id="Phobius"/>
    </source>
</evidence>
<dbReference type="AlphaFoldDB" id="A0A5S5A084"/>
<dbReference type="InterPro" id="IPR014227">
    <property type="entry name" value="YtvI-like"/>
</dbReference>
<dbReference type="EMBL" id="VNHM01000001">
    <property type="protein sequence ID" value="TYO97900.1"/>
    <property type="molecule type" value="Genomic_DNA"/>
</dbReference>
<evidence type="ECO:0000256" key="3">
    <source>
        <dbReference type="ARBA" id="ARBA00022692"/>
    </source>
</evidence>
<name>A0A5S5A084_9FIRM</name>
<feature type="transmembrane region" description="Helical" evidence="6">
    <location>
        <begin position="35"/>
        <end position="63"/>
    </location>
</feature>
<gene>
    <name evidence="7" type="ORF">LX24_00184</name>
</gene>
<organism evidence="7 8">
    <name type="scientific">Desulfallas thermosapovorans DSM 6562</name>
    <dbReference type="NCBI Taxonomy" id="1121431"/>
    <lineage>
        <taxon>Bacteria</taxon>
        <taxon>Bacillati</taxon>
        <taxon>Bacillota</taxon>
        <taxon>Clostridia</taxon>
        <taxon>Eubacteriales</taxon>
        <taxon>Desulfallaceae</taxon>
        <taxon>Desulfallas</taxon>
    </lineage>
</organism>
<keyword evidence="5 6" id="KW-0472">Membrane</keyword>
<comment type="subcellular location">
    <subcellularLocation>
        <location evidence="1">Membrane</location>
        <topology evidence="1">Multi-pass membrane protein</topology>
    </subcellularLocation>
</comment>
<dbReference type="Pfam" id="PF01594">
    <property type="entry name" value="AI-2E_transport"/>
    <property type="match status" value="1"/>
</dbReference>
<feature type="transmembrane region" description="Helical" evidence="6">
    <location>
        <begin position="75"/>
        <end position="98"/>
    </location>
</feature>
<proteinExistence type="inferred from homology"/>
<evidence type="ECO:0000256" key="1">
    <source>
        <dbReference type="ARBA" id="ARBA00004141"/>
    </source>
</evidence>
<dbReference type="PANTHER" id="PTHR21716">
    <property type="entry name" value="TRANSMEMBRANE PROTEIN"/>
    <property type="match status" value="1"/>
</dbReference>
<evidence type="ECO:0000256" key="5">
    <source>
        <dbReference type="ARBA" id="ARBA00023136"/>
    </source>
</evidence>
<dbReference type="PANTHER" id="PTHR21716:SF68">
    <property type="entry name" value="TRANSPORT PROTEIN YTVI-RELATED"/>
    <property type="match status" value="1"/>
</dbReference>
<feature type="transmembrane region" description="Helical" evidence="6">
    <location>
        <begin position="333"/>
        <end position="352"/>
    </location>
</feature>
<comment type="caution">
    <text evidence="7">The sequence shown here is derived from an EMBL/GenBank/DDBJ whole genome shotgun (WGS) entry which is preliminary data.</text>
</comment>
<accession>A0A5S5A084</accession>
<dbReference type="NCBIfam" id="TIGR02872">
    <property type="entry name" value="spore_ytvI"/>
    <property type="match status" value="1"/>
</dbReference>
<keyword evidence="8" id="KW-1185">Reference proteome</keyword>
<dbReference type="Proteomes" id="UP000323166">
    <property type="component" value="Unassembled WGS sequence"/>
</dbReference>
<comment type="similarity">
    <text evidence="2">Belongs to the autoinducer-2 exporter (AI-2E) (TC 2.A.86) family.</text>
</comment>
<evidence type="ECO:0000313" key="8">
    <source>
        <dbReference type="Proteomes" id="UP000323166"/>
    </source>
</evidence>
<sequence>MPRSIIKILYVLAGAVTLLAVYLVIKYVVPEAFSLLSYLLVILLPFLLAVIFSIFMEPLVIFLGHNGRVPRAVTVPMAMLVFFGGIGTVLALIFLRLIKELSDLSATIPRMAVEAQNFIDLWIKKGVLFYGALPKSVTSSFQESLNAIIGTVEHWAGELVVILLAVISGVPGAFMVILVSLIATFFFSRDREKIARLWLGVVPQPWGMRIMEISKQIAVAFQAYVRAQIILVSITAFISIIGLYLIGVKYALTVGLLIGFLDMIPVLGPGTIYVPWAFLAFVTGNTVLGIELTVLYLMVMVIRAMLEAKVVASNLGLHPLAVLVAMFVGLKTIGVIGLILGPILIVAIMAAFKAGNSVNK</sequence>
<evidence type="ECO:0000313" key="7">
    <source>
        <dbReference type="EMBL" id="TYO97900.1"/>
    </source>
</evidence>
<feature type="transmembrane region" description="Helical" evidence="6">
    <location>
        <begin position="272"/>
        <end position="298"/>
    </location>
</feature>
<dbReference type="InterPro" id="IPR002549">
    <property type="entry name" value="AI-2E-like"/>
</dbReference>
<evidence type="ECO:0000256" key="2">
    <source>
        <dbReference type="ARBA" id="ARBA00009773"/>
    </source>
</evidence>
<dbReference type="RefSeq" id="WP_166510255.1">
    <property type="nucleotide sequence ID" value="NZ_VNHM01000001.1"/>
</dbReference>
<feature type="transmembrane region" description="Helical" evidence="6">
    <location>
        <begin position="159"/>
        <end position="187"/>
    </location>
</feature>
<feature type="transmembrane region" description="Helical" evidence="6">
    <location>
        <begin position="9"/>
        <end position="29"/>
    </location>
</feature>
<reference evidence="7 8" key="1">
    <citation type="submission" date="2019-07" db="EMBL/GenBank/DDBJ databases">
        <title>Genomic Encyclopedia of Type Strains, Phase I: the one thousand microbial genomes (KMG-I) project.</title>
        <authorList>
            <person name="Kyrpides N."/>
        </authorList>
    </citation>
    <scope>NUCLEOTIDE SEQUENCE [LARGE SCALE GENOMIC DNA]</scope>
    <source>
        <strain evidence="7 8">DSM 6562</strain>
    </source>
</reference>
<dbReference type="GO" id="GO:0055085">
    <property type="term" value="P:transmembrane transport"/>
    <property type="evidence" value="ECO:0007669"/>
    <property type="project" value="TreeGrafter"/>
</dbReference>
<keyword evidence="3 6" id="KW-0812">Transmembrane</keyword>
<protein>
    <submittedName>
        <fullName evidence="7">Sporulation integral membrane protein YtvI</fullName>
    </submittedName>
</protein>